<name>A0A419SH14_9BACL</name>
<dbReference type="InterPro" id="IPR001457">
    <property type="entry name" value="NADH_UbQ/plastoQ_OxRdtase_su6"/>
</dbReference>
<evidence type="ECO:0000313" key="3">
    <source>
        <dbReference type="EMBL" id="RKD23077.1"/>
    </source>
</evidence>
<keyword evidence="2" id="KW-1003">Cell membrane</keyword>
<dbReference type="PANTHER" id="PTHR33269:SF17">
    <property type="entry name" value="NADH-UBIQUINONE OXIDOREDUCTASE CHAIN 6"/>
    <property type="match status" value="1"/>
</dbReference>
<dbReference type="OrthoDB" id="9814997at2"/>
<gene>
    <name evidence="3" type="ORF">BEP19_12690</name>
</gene>
<evidence type="ECO:0000256" key="1">
    <source>
        <dbReference type="ARBA" id="ARBA00005698"/>
    </source>
</evidence>
<dbReference type="GO" id="GO:0008137">
    <property type="term" value="F:NADH dehydrogenase (ubiquinone) activity"/>
    <property type="evidence" value="ECO:0007669"/>
    <property type="project" value="UniProtKB-UniRule"/>
</dbReference>
<feature type="transmembrane region" description="Helical" evidence="2">
    <location>
        <begin position="90"/>
        <end position="110"/>
    </location>
</feature>
<dbReference type="AlphaFoldDB" id="A0A419SH14"/>
<feature type="transmembrane region" description="Helical" evidence="2">
    <location>
        <begin position="6"/>
        <end position="26"/>
    </location>
</feature>
<feature type="transmembrane region" description="Helical" evidence="2">
    <location>
        <begin position="33"/>
        <end position="50"/>
    </location>
</feature>
<evidence type="ECO:0000313" key="4">
    <source>
        <dbReference type="Proteomes" id="UP000284219"/>
    </source>
</evidence>
<feature type="transmembrane region" description="Helical" evidence="2">
    <location>
        <begin position="56"/>
        <end position="78"/>
    </location>
</feature>
<keyword evidence="2" id="KW-0520">NAD</keyword>
<organism evidence="3 4">
    <name type="scientific">Ammoniphilus oxalaticus</name>
    <dbReference type="NCBI Taxonomy" id="66863"/>
    <lineage>
        <taxon>Bacteria</taxon>
        <taxon>Bacillati</taxon>
        <taxon>Bacillota</taxon>
        <taxon>Bacilli</taxon>
        <taxon>Bacillales</taxon>
        <taxon>Paenibacillaceae</taxon>
        <taxon>Aneurinibacillus group</taxon>
        <taxon>Ammoniphilus</taxon>
    </lineage>
</organism>
<proteinExistence type="inferred from homology"/>
<dbReference type="Proteomes" id="UP000284219">
    <property type="component" value="Unassembled WGS sequence"/>
</dbReference>
<sequence length="168" mass="18344">MSLQFIAFFILSLVTVGGSVFMISFGQQVIHQVIALAFSFLGIAGLFFLLDAEFVGITQILVYSGSITILMLFGIMLTRHDPEPEQTKKGPRIFSFAVVAAFFVIMFIGIQSMNIIGEPAVYSGQSNVKEIGLQLFTENVIPFELTSVLLLVAMVGAIVLAKREADDQ</sequence>
<dbReference type="Gene3D" id="1.20.120.1200">
    <property type="entry name" value="NADH-ubiquinone/plastoquinone oxidoreductase chain 6, subunit NuoJ"/>
    <property type="match status" value="1"/>
</dbReference>
<comment type="similarity">
    <text evidence="1 2">Belongs to the complex I subunit 6 family.</text>
</comment>
<dbReference type="GO" id="GO:0048038">
    <property type="term" value="F:quinone binding"/>
    <property type="evidence" value="ECO:0007669"/>
    <property type="project" value="UniProtKB-UniRule"/>
</dbReference>
<dbReference type="GO" id="GO:0005886">
    <property type="term" value="C:plasma membrane"/>
    <property type="evidence" value="ECO:0007669"/>
    <property type="project" value="UniProtKB-SubCell"/>
</dbReference>
<keyword evidence="4" id="KW-1185">Reference proteome</keyword>
<dbReference type="EC" id="7.1.1.-" evidence="2"/>
<reference evidence="3 4" key="1">
    <citation type="submission" date="2016-08" db="EMBL/GenBank/DDBJ databases">
        <title>Novel Firmicute Genomes.</title>
        <authorList>
            <person name="Poppleton D.I."/>
            <person name="Gribaldo S."/>
        </authorList>
    </citation>
    <scope>NUCLEOTIDE SEQUENCE [LARGE SCALE GENOMIC DNA]</scope>
    <source>
        <strain evidence="3 4">RAOx-1</strain>
    </source>
</reference>
<evidence type="ECO:0000256" key="2">
    <source>
        <dbReference type="RuleBase" id="RU004429"/>
    </source>
</evidence>
<dbReference type="RefSeq" id="WP_120190566.1">
    <property type="nucleotide sequence ID" value="NZ_MCHY01000009.1"/>
</dbReference>
<comment type="caution">
    <text evidence="3">The sequence shown here is derived from an EMBL/GenBank/DDBJ whole genome shotgun (WGS) entry which is preliminary data.</text>
</comment>
<dbReference type="InterPro" id="IPR042106">
    <property type="entry name" value="Nuo/plastoQ_OxRdtase_6_NuoJ"/>
</dbReference>
<accession>A0A419SH14</accession>
<dbReference type="Pfam" id="PF00499">
    <property type="entry name" value="Oxidored_q3"/>
    <property type="match status" value="1"/>
</dbReference>
<comment type="subcellular location">
    <subcellularLocation>
        <location evidence="2">Cell membrane</location>
        <topology evidence="2">Multi-pass membrane protein</topology>
    </subcellularLocation>
</comment>
<keyword evidence="2" id="KW-0812">Transmembrane</keyword>
<protein>
    <recommendedName>
        <fullName evidence="2">NADH-quinone oxidoreductase subunit J</fullName>
        <ecNumber evidence="2">7.1.1.-</ecNumber>
    </recommendedName>
</protein>
<comment type="function">
    <text evidence="2">NDH-1 shuttles electrons from NADH, via FMN and iron-sulfur (Fe-S) centers, to quinones in the respiratory chain. Couples the redox reaction to proton translocation (for every two electrons transferred, four hydrogen ions are translocated across the cytoplasmic membrane), and thus conserves the redox energy in a proton gradient.</text>
</comment>
<dbReference type="PANTHER" id="PTHR33269">
    <property type="entry name" value="NADH-UBIQUINONE OXIDOREDUCTASE CHAIN 6"/>
    <property type="match status" value="1"/>
</dbReference>
<comment type="catalytic activity">
    <reaction evidence="2">
        <text>a quinone + NADH + 5 H(+)(in) = a quinol + NAD(+) + 4 H(+)(out)</text>
        <dbReference type="Rhea" id="RHEA:57888"/>
        <dbReference type="ChEBI" id="CHEBI:15378"/>
        <dbReference type="ChEBI" id="CHEBI:24646"/>
        <dbReference type="ChEBI" id="CHEBI:57540"/>
        <dbReference type="ChEBI" id="CHEBI:57945"/>
        <dbReference type="ChEBI" id="CHEBI:132124"/>
    </reaction>
</comment>
<keyword evidence="2" id="KW-0472">Membrane</keyword>
<dbReference type="EMBL" id="MCHY01000009">
    <property type="protein sequence ID" value="RKD23077.1"/>
    <property type="molecule type" value="Genomic_DNA"/>
</dbReference>
<keyword evidence="2" id="KW-0874">Quinone</keyword>
<feature type="transmembrane region" description="Helical" evidence="2">
    <location>
        <begin position="140"/>
        <end position="161"/>
    </location>
</feature>
<keyword evidence="2" id="KW-1133">Transmembrane helix</keyword>
<keyword evidence="3" id="KW-0830">Ubiquinone</keyword>
<dbReference type="NCBIfam" id="NF005168">
    <property type="entry name" value="PRK06638.2-3"/>
    <property type="match status" value="1"/>
</dbReference>